<dbReference type="Proteomes" id="UP000829647">
    <property type="component" value="Chromosome"/>
</dbReference>
<reference evidence="1 2" key="1">
    <citation type="submission" date="2022-04" db="EMBL/GenBank/DDBJ databases">
        <title>Hymenobacter sp. isolated from the air.</title>
        <authorList>
            <person name="Won M."/>
            <person name="Lee C.-M."/>
            <person name="Woen H.-Y."/>
            <person name="Kwon S.-W."/>
        </authorList>
    </citation>
    <scope>NUCLEOTIDE SEQUENCE [LARGE SCALE GENOMIC DNA]</scope>
    <source>
        <strain evidence="2">5516 S-25</strain>
    </source>
</reference>
<protein>
    <submittedName>
        <fullName evidence="1">Uncharacterized protein</fullName>
    </submittedName>
</protein>
<keyword evidence="2" id="KW-1185">Reference proteome</keyword>
<sequence>MPTIQEGNLIFDFPAADSWFAFKYDEDTPPGYYRQRIDRIDGLKGVDIIAGQRPAFDTLTLIEIKDFRLDSKGLKEKVESGEIPLEILQKALNTCSALYLGARAHDALLDAGLRAAVLRPCSEIRLVFFLQEAPLPYSPIISDRLKKEHNHRVKRQLMEKKMREKLKPLGIDCRLAELGQLPRGCGWTVTEAS</sequence>
<evidence type="ECO:0000313" key="2">
    <source>
        <dbReference type="Proteomes" id="UP000829647"/>
    </source>
</evidence>
<proteinExistence type="predicted"/>
<dbReference type="RefSeq" id="WP_247976264.1">
    <property type="nucleotide sequence ID" value="NZ_CP095848.1"/>
</dbReference>
<gene>
    <name evidence="1" type="ORF">MWH26_04775</name>
</gene>
<organism evidence="1 2">
    <name type="scientific">Hymenobacter sublimis</name>
    <dbReference type="NCBI Taxonomy" id="2933777"/>
    <lineage>
        <taxon>Bacteria</taxon>
        <taxon>Pseudomonadati</taxon>
        <taxon>Bacteroidota</taxon>
        <taxon>Cytophagia</taxon>
        <taxon>Cytophagales</taxon>
        <taxon>Hymenobacteraceae</taxon>
        <taxon>Hymenobacter</taxon>
    </lineage>
</organism>
<evidence type="ECO:0000313" key="1">
    <source>
        <dbReference type="EMBL" id="UPL50224.1"/>
    </source>
</evidence>
<dbReference type="EMBL" id="CP095848">
    <property type="protein sequence ID" value="UPL50224.1"/>
    <property type="molecule type" value="Genomic_DNA"/>
</dbReference>
<accession>A0ABY4JE56</accession>
<name>A0ABY4JE56_9BACT</name>